<gene>
    <name evidence="1" type="ORF">SK128_004188</name>
</gene>
<reference evidence="1 2" key="1">
    <citation type="submission" date="2023-11" db="EMBL/GenBank/DDBJ databases">
        <title>Halocaridina rubra genome assembly.</title>
        <authorList>
            <person name="Smith C."/>
        </authorList>
    </citation>
    <scope>NUCLEOTIDE SEQUENCE [LARGE SCALE GENOMIC DNA]</scope>
    <source>
        <strain evidence="1">EP-1</strain>
        <tissue evidence="1">Whole</tissue>
    </source>
</reference>
<evidence type="ECO:0000313" key="1">
    <source>
        <dbReference type="EMBL" id="KAK7066668.1"/>
    </source>
</evidence>
<feature type="non-terminal residue" evidence="1">
    <location>
        <position position="1"/>
    </location>
</feature>
<accession>A0AAN8ZWU5</accession>
<keyword evidence="2" id="KW-1185">Reference proteome</keyword>
<sequence>GYVASLDIYIESQKMDSLSTVHRLCNFSSQYVVLDKGDANSVLTWCPMVVEALVPGYFGYIIFRAQGLLNNDYIEFATIGNTF</sequence>
<proteinExistence type="predicted"/>
<dbReference type="EMBL" id="JAXCGZ010019071">
    <property type="protein sequence ID" value="KAK7066668.1"/>
    <property type="molecule type" value="Genomic_DNA"/>
</dbReference>
<name>A0AAN8ZWU5_HALRR</name>
<dbReference type="Proteomes" id="UP001381693">
    <property type="component" value="Unassembled WGS sequence"/>
</dbReference>
<dbReference type="AlphaFoldDB" id="A0AAN8ZWU5"/>
<comment type="caution">
    <text evidence="1">The sequence shown here is derived from an EMBL/GenBank/DDBJ whole genome shotgun (WGS) entry which is preliminary data.</text>
</comment>
<protein>
    <submittedName>
        <fullName evidence="1">Uncharacterized protein</fullName>
    </submittedName>
</protein>
<organism evidence="1 2">
    <name type="scientific">Halocaridina rubra</name>
    <name type="common">Hawaiian red shrimp</name>
    <dbReference type="NCBI Taxonomy" id="373956"/>
    <lineage>
        <taxon>Eukaryota</taxon>
        <taxon>Metazoa</taxon>
        <taxon>Ecdysozoa</taxon>
        <taxon>Arthropoda</taxon>
        <taxon>Crustacea</taxon>
        <taxon>Multicrustacea</taxon>
        <taxon>Malacostraca</taxon>
        <taxon>Eumalacostraca</taxon>
        <taxon>Eucarida</taxon>
        <taxon>Decapoda</taxon>
        <taxon>Pleocyemata</taxon>
        <taxon>Caridea</taxon>
        <taxon>Atyoidea</taxon>
        <taxon>Atyidae</taxon>
        <taxon>Halocaridina</taxon>
    </lineage>
</organism>
<evidence type="ECO:0000313" key="2">
    <source>
        <dbReference type="Proteomes" id="UP001381693"/>
    </source>
</evidence>